<evidence type="ECO:0000313" key="3">
    <source>
        <dbReference type="Proteomes" id="UP001144673"/>
    </source>
</evidence>
<dbReference type="EMBL" id="JAJHUN010000010">
    <property type="protein sequence ID" value="KAJ4147464.1"/>
    <property type="molecule type" value="Genomic_DNA"/>
</dbReference>
<keyword evidence="3" id="KW-1185">Reference proteome</keyword>
<feature type="signal peptide" evidence="1">
    <location>
        <begin position="1"/>
        <end position="22"/>
    </location>
</feature>
<evidence type="ECO:0008006" key="4">
    <source>
        <dbReference type="Google" id="ProtNLM"/>
    </source>
</evidence>
<gene>
    <name evidence="2" type="ORF">LMH87_001979</name>
</gene>
<evidence type="ECO:0000313" key="2">
    <source>
        <dbReference type="EMBL" id="KAJ4147464.1"/>
    </source>
</evidence>
<sequence length="83" mass="9447">MQVTKYSATLALFMAPAALTLSLDGWCSPKYQKAFTVCDDSNTNIMYCYGKWRRWVLAYTCPEGKCAQTSTRNGGQYAYCERF</sequence>
<dbReference type="Proteomes" id="UP001144673">
    <property type="component" value="Chromosome 3"/>
</dbReference>
<keyword evidence="1" id="KW-0732">Signal</keyword>
<comment type="caution">
    <text evidence="2">The sequence shown here is derived from an EMBL/GenBank/DDBJ whole genome shotgun (WGS) entry which is preliminary data.</text>
</comment>
<accession>A0A9W8Q5Y9</accession>
<name>A0A9W8Q5Y9_AKAMU</name>
<dbReference type="GeneID" id="80889138"/>
<reference evidence="2" key="1">
    <citation type="journal article" date="2023" name="Access Microbiol">
        <title>De-novo genome assembly for Akanthomyces muscarius, a biocontrol agent of insect agricultural pests.</title>
        <authorList>
            <person name="Erdos Z."/>
            <person name="Studholme D.J."/>
            <person name="Raymond B."/>
            <person name="Sharma M."/>
        </authorList>
    </citation>
    <scope>NUCLEOTIDE SEQUENCE</scope>
    <source>
        <strain evidence="2">Ve6</strain>
    </source>
</reference>
<feature type="chain" id="PRO_5040894464" description="Secreted protein" evidence="1">
    <location>
        <begin position="23"/>
        <end position="83"/>
    </location>
</feature>
<dbReference type="AlphaFoldDB" id="A0A9W8Q5Y9"/>
<protein>
    <recommendedName>
        <fullName evidence="4">Secreted protein</fullName>
    </recommendedName>
</protein>
<evidence type="ECO:0000256" key="1">
    <source>
        <dbReference type="SAM" id="SignalP"/>
    </source>
</evidence>
<proteinExistence type="predicted"/>
<dbReference type="RefSeq" id="XP_056050405.1">
    <property type="nucleotide sequence ID" value="XM_056193359.1"/>
</dbReference>
<dbReference type="KEGG" id="amus:LMH87_001979"/>
<organism evidence="2 3">
    <name type="scientific">Akanthomyces muscarius</name>
    <name type="common">Entomopathogenic fungus</name>
    <name type="synonym">Lecanicillium muscarium</name>
    <dbReference type="NCBI Taxonomy" id="2231603"/>
    <lineage>
        <taxon>Eukaryota</taxon>
        <taxon>Fungi</taxon>
        <taxon>Dikarya</taxon>
        <taxon>Ascomycota</taxon>
        <taxon>Pezizomycotina</taxon>
        <taxon>Sordariomycetes</taxon>
        <taxon>Hypocreomycetidae</taxon>
        <taxon>Hypocreales</taxon>
        <taxon>Cordycipitaceae</taxon>
        <taxon>Akanthomyces</taxon>
    </lineage>
</organism>